<gene>
    <name evidence="2" type="ORF">PGT21_031271</name>
</gene>
<dbReference type="Proteomes" id="UP000324748">
    <property type="component" value="Unassembled WGS sequence"/>
</dbReference>
<evidence type="ECO:0000313" key="3">
    <source>
        <dbReference type="Proteomes" id="UP000324748"/>
    </source>
</evidence>
<comment type="caution">
    <text evidence="2">The sequence shown here is derived from an EMBL/GenBank/DDBJ whole genome shotgun (WGS) entry which is preliminary data.</text>
</comment>
<keyword evidence="3" id="KW-1185">Reference proteome</keyword>
<evidence type="ECO:0000256" key="1">
    <source>
        <dbReference type="SAM" id="MobiDB-lite"/>
    </source>
</evidence>
<evidence type="ECO:0000313" key="2">
    <source>
        <dbReference type="EMBL" id="KAA1118097.1"/>
    </source>
</evidence>
<dbReference type="EMBL" id="VSWC01000002">
    <property type="protein sequence ID" value="KAA1118097.1"/>
    <property type="molecule type" value="Genomic_DNA"/>
</dbReference>
<sequence>MPTWVYPSLVSARQKQQKPQHSNHLEGARTATTFQQPPTVMDERLPFHQELSIQQTSGNGRVEEEEAEEGSWKIEGAHDRRRDRLSFVQE</sequence>
<reference evidence="2 3" key="1">
    <citation type="submission" date="2019-05" db="EMBL/GenBank/DDBJ databases">
        <title>Emergence of the Ug99 lineage of the wheat stem rust pathogen through somatic hybridization.</title>
        <authorList>
            <person name="Li F."/>
            <person name="Upadhyaya N.M."/>
            <person name="Sperschneider J."/>
            <person name="Matny O."/>
            <person name="Nguyen-Phuc H."/>
            <person name="Mago R."/>
            <person name="Raley C."/>
            <person name="Miller M.E."/>
            <person name="Silverstein K.A.T."/>
            <person name="Henningsen E."/>
            <person name="Hirsch C.D."/>
            <person name="Visser B."/>
            <person name="Pretorius Z.A."/>
            <person name="Steffenson B.J."/>
            <person name="Schwessinger B."/>
            <person name="Dodds P.N."/>
            <person name="Figueroa M."/>
        </authorList>
    </citation>
    <scope>NUCLEOTIDE SEQUENCE [LARGE SCALE GENOMIC DNA]</scope>
    <source>
        <strain evidence="2">21-0</strain>
    </source>
</reference>
<feature type="region of interest" description="Disordered" evidence="1">
    <location>
        <begin position="1"/>
        <end position="37"/>
    </location>
</feature>
<organism evidence="2 3">
    <name type="scientific">Puccinia graminis f. sp. tritici</name>
    <dbReference type="NCBI Taxonomy" id="56615"/>
    <lineage>
        <taxon>Eukaryota</taxon>
        <taxon>Fungi</taxon>
        <taxon>Dikarya</taxon>
        <taxon>Basidiomycota</taxon>
        <taxon>Pucciniomycotina</taxon>
        <taxon>Pucciniomycetes</taxon>
        <taxon>Pucciniales</taxon>
        <taxon>Pucciniaceae</taxon>
        <taxon>Puccinia</taxon>
    </lineage>
</organism>
<name>A0A5B0QXP6_PUCGR</name>
<feature type="compositionally biased region" description="Polar residues" evidence="1">
    <location>
        <begin position="11"/>
        <end position="22"/>
    </location>
</feature>
<accession>A0A5B0QXP6</accession>
<protein>
    <submittedName>
        <fullName evidence="2">Uncharacterized protein</fullName>
    </submittedName>
</protein>
<dbReference type="AlphaFoldDB" id="A0A5B0QXP6"/>
<feature type="compositionally biased region" description="Basic and acidic residues" evidence="1">
    <location>
        <begin position="70"/>
        <end position="90"/>
    </location>
</feature>
<feature type="region of interest" description="Disordered" evidence="1">
    <location>
        <begin position="53"/>
        <end position="90"/>
    </location>
</feature>
<proteinExistence type="predicted"/>